<dbReference type="PANTHER" id="PTHR43233">
    <property type="entry name" value="FAMILY N-ACETYLTRANSFERASE, PUTATIVE (AFU_ORTHOLOGUE AFUA_6G03350)-RELATED"/>
    <property type="match status" value="1"/>
</dbReference>
<dbReference type="PANTHER" id="PTHR43233:SF1">
    <property type="entry name" value="FAMILY N-ACETYLTRANSFERASE, PUTATIVE (AFU_ORTHOLOGUE AFUA_6G03350)-RELATED"/>
    <property type="match status" value="1"/>
</dbReference>
<evidence type="ECO:0000313" key="2">
    <source>
        <dbReference type="EMBL" id="KKB78864.1"/>
    </source>
</evidence>
<dbReference type="Gene3D" id="3.40.630.30">
    <property type="match status" value="1"/>
</dbReference>
<dbReference type="InterPro" id="IPR053144">
    <property type="entry name" value="Acetyltransferase_Butenolide"/>
</dbReference>
<reference evidence="2 3" key="1">
    <citation type="submission" date="2015-03" db="EMBL/GenBank/DDBJ databases">
        <authorList>
            <person name="Hassan Y.I."/>
            <person name="Lepp D."/>
            <person name="Zhou T."/>
        </authorList>
    </citation>
    <scope>NUCLEOTIDE SEQUENCE [LARGE SCALE GENOMIC DNA]</scope>
    <source>
        <strain evidence="2 3">GH2-10</strain>
    </source>
</reference>
<evidence type="ECO:0000259" key="1">
    <source>
        <dbReference type="PROSITE" id="PS51186"/>
    </source>
</evidence>
<evidence type="ECO:0000313" key="3">
    <source>
        <dbReference type="Proteomes" id="UP000033514"/>
    </source>
</evidence>
<comment type="caution">
    <text evidence="2">The sequence shown here is derived from an EMBL/GenBank/DDBJ whole genome shotgun (WGS) entry which is preliminary data.</text>
</comment>
<dbReference type="InterPro" id="IPR000182">
    <property type="entry name" value="GNAT_dom"/>
</dbReference>
<dbReference type="RefSeq" id="WP_046142940.1">
    <property type="nucleotide sequence ID" value="NZ_LAJG01000021.1"/>
</dbReference>
<dbReference type="SUPFAM" id="SSF55729">
    <property type="entry name" value="Acyl-CoA N-acyltransferases (Nat)"/>
    <property type="match status" value="1"/>
</dbReference>
<keyword evidence="3" id="KW-1185">Reference proteome</keyword>
<gene>
    <name evidence="2" type="ORF">VW35_10275</name>
</gene>
<dbReference type="GO" id="GO:0016747">
    <property type="term" value="F:acyltransferase activity, transferring groups other than amino-acyl groups"/>
    <property type="evidence" value="ECO:0007669"/>
    <property type="project" value="InterPro"/>
</dbReference>
<dbReference type="OrthoDB" id="9797417at2"/>
<sequence length="166" mass="18345">MTLPSGFAVSTDPQKIDIDYVHHYLSTLSYWAQGIPRDVVVRSIENSIAFGLYAETGAQVGFARVITDKATFAWLADVFVDPGMQGKGLGKGFLQTIFAHPDLQGLRRFMLVTADAHSLYSQYGFGTPPNPERLMAIVRSNLYPAPYRPATNRHTFQLLNGPIPLS</sequence>
<accession>A0A0F5L9I6</accession>
<dbReference type="CDD" id="cd04301">
    <property type="entry name" value="NAT_SF"/>
    <property type="match status" value="1"/>
</dbReference>
<organism evidence="2 3">
    <name type="scientific">Devosia soli</name>
    <dbReference type="NCBI Taxonomy" id="361041"/>
    <lineage>
        <taxon>Bacteria</taxon>
        <taxon>Pseudomonadati</taxon>
        <taxon>Pseudomonadota</taxon>
        <taxon>Alphaproteobacteria</taxon>
        <taxon>Hyphomicrobiales</taxon>
        <taxon>Devosiaceae</taxon>
        <taxon>Devosia</taxon>
    </lineage>
</organism>
<feature type="domain" description="N-acetyltransferase" evidence="1">
    <location>
        <begin position="7"/>
        <end position="149"/>
    </location>
</feature>
<dbReference type="EMBL" id="LAJG01000021">
    <property type="protein sequence ID" value="KKB78864.1"/>
    <property type="molecule type" value="Genomic_DNA"/>
</dbReference>
<dbReference type="PROSITE" id="PS51186">
    <property type="entry name" value="GNAT"/>
    <property type="match status" value="1"/>
</dbReference>
<dbReference type="STRING" id="361041.VW35_10275"/>
<name>A0A0F5L9I6_9HYPH</name>
<dbReference type="InterPro" id="IPR016181">
    <property type="entry name" value="Acyl_CoA_acyltransferase"/>
</dbReference>
<proteinExistence type="predicted"/>
<protein>
    <recommendedName>
        <fullName evidence="1">N-acetyltransferase domain-containing protein</fullName>
    </recommendedName>
</protein>
<dbReference type="Pfam" id="PF13508">
    <property type="entry name" value="Acetyltransf_7"/>
    <property type="match status" value="1"/>
</dbReference>
<dbReference type="PATRIC" id="fig|361041.3.peg.1414"/>
<dbReference type="AlphaFoldDB" id="A0A0F5L9I6"/>
<dbReference type="Proteomes" id="UP000033514">
    <property type="component" value="Unassembled WGS sequence"/>
</dbReference>